<feature type="compositionally biased region" description="Polar residues" evidence="1">
    <location>
        <begin position="465"/>
        <end position="474"/>
    </location>
</feature>
<comment type="caution">
    <text evidence="2">The sequence shown here is derived from an EMBL/GenBank/DDBJ whole genome shotgun (WGS) entry which is preliminary data.</text>
</comment>
<feature type="region of interest" description="Disordered" evidence="1">
    <location>
        <begin position="186"/>
        <end position="240"/>
    </location>
</feature>
<evidence type="ECO:0000313" key="2">
    <source>
        <dbReference type="EMBL" id="KAK3261612.1"/>
    </source>
</evidence>
<gene>
    <name evidence="2" type="ORF">CYMTET_29487</name>
</gene>
<dbReference type="EMBL" id="LGRX02016791">
    <property type="protein sequence ID" value="KAK3261612.1"/>
    <property type="molecule type" value="Genomic_DNA"/>
</dbReference>
<feature type="compositionally biased region" description="Basic and acidic residues" evidence="1">
    <location>
        <begin position="94"/>
        <end position="107"/>
    </location>
</feature>
<feature type="region of interest" description="Disordered" evidence="1">
    <location>
        <begin position="438"/>
        <end position="484"/>
    </location>
</feature>
<keyword evidence="3" id="KW-1185">Reference proteome</keyword>
<feature type="compositionally biased region" description="Polar residues" evidence="1">
    <location>
        <begin position="223"/>
        <end position="232"/>
    </location>
</feature>
<protein>
    <submittedName>
        <fullName evidence="2">Uncharacterized protein</fullName>
    </submittedName>
</protein>
<organism evidence="2 3">
    <name type="scientific">Cymbomonas tetramitiformis</name>
    <dbReference type="NCBI Taxonomy" id="36881"/>
    <lineage>
        <taxon>Eukaryota</taxon>
        <taxon>Viridiplantae</taxon>
        <taxon>Chlorophyta</taxon>
        <taxon>Pyramimonadophyceae</taxon>
        <taxon>Pyramimonadales</taxon>
        <taxon>Pyramimonadaceae</taxon>
        <taxon>Cymbomonas</taxon>
    </lineage>
</organism>
<proteinExistence type="predicted"/>
<evidence type="ECO:0000313" key="3">
    <source>
        <dbReference type="Proteomes" id="UP001190700"/>
    </source>
</evidence>
<feature type="region of interest" description="Disordered" evidence="1">
    <location>
        <begin position="52"/>
        <end position="142"/>
    </location>
</feature>
<feature type="compositionally biased region" description="Basic and acidic residues" evidence="1">
    <location>
        <begin position="66"/>
        <end position="88"/>
    </location>
</feature>
<sequence length="484" mass="55391">MAPPTDFGDKSVRRDPGVLVLLTGNTVHRRERLLNTDSQKLRIKKRSETGWACEPQTPYKPLGTPDLDRHKPYRYDDASFLSHRDPSSRLHLHDRKEQEGERKDEKTLQLPSIEPPPSPNSENGFSSLRKALQSSHSRVRRCRNGSQFHDCIRKSIQEAPVPRIQADGLRPLEPLNIPFSTVDSLNSAANGSGADAAGPSSDNSELSGPQLVPRPPVGMRPRQNLSKPTPSESLPEEPDDSQDFATLLESMDPHNMLHASRQVFNDSKKALNNNLYNALDELYDMREDIYKRKFMSFHSHRKLFSSKKWQKEAGEWYGQWKNQLIEKHEWFPELHQYTKSLHGPNAAFSAQTQRVIEHIKNAIQTNQGEYFVDDFLDLCLVIKKDTDTVHMDPNSPQVKICLFIREQLDVPHEDFRRFLQMHNPVLMHAVRDIFASVKPQPPRSNQQLDSRPQLEPIPPKEGSLTARTSRISQISDRRGSATHR</sequence>
<feature type="compositionally biased region" description="Low complexity" evidence="1">
    <location>
        <begin position="186"/>
        <end position="204"/>
    </location>
</feature>
<reference evidence="2 3" key="1">
    <citation type="journal article" date="2015" name="Genome Biol. Evol.">
        <title>Comparative Genomics of a Bacterivorous Green Alga Reveals Evolutionary Causalities and Consequences of Phago-Mixotrophic Mode of Nutrition.</title>
        <authorList>
            <person name="Burns J.A."/>
            <person name="Paasch A."/>
            <person name="Narechania A."/>
            <person name="Kim E."/>
        </authorList>
    </citation>
    <scope>NUCLEOTIDE SEQUENCE [LARGE SCALE GENOMIC DNA]</scope>
    <source>
        <strain evidence="2 3">PLY_AMNH</strain>
    </source>
</reference>
<dbReference type="AlphaFoldDB" id="A0AAE0FKY6"/>
<evidence type="ECO:0000256" key="1">
    <source>
        <dbReference type="SAM" id="MobiDB-lite"/>
    </source>
</evidence>
<feature type="compositionally biased region" description="Basic and acidic residues" evidence="1">
    <location>
        <begin position="475"/>
        <end position="484"/>
    </location>
</feature>
<accession>A0AAE0FKY6</accession>
<dbReference type="Proteomes" id="UP001190700">
    <property type="component" value="Unassembled WGS sequence"/>
</dbReference>
<name>A0AAE0FKY6_9CHLO</name>